<evidence type="ECO:0000313" key="8">
    <source>
        <dbReference type="EMBL" id="QAB14199.1"/>
    </source>
</evidence>
<dbReference type="SUPFAM" id="SSF82866">
    <property type="entry name" value="Multidrug efflux transporter AcrB transmembrane domain"/>
    <property type="match status" value="2"/>
</dbReference>
<feature type="transmembrane region" description="Helical" evidence="6">
    <location>
        <begin position="264"/>
        <end position="281"/>
    </location>
</feature>
<dbReference type="AlphaFoldDB" id="A0A451G418"/>
<feature type="transmembrane region" description="Helical" evidence="6">
    <location>
        <begin position="352"/>
        <end position="373"/>
    </location>
</feature>
<dbReference type="EMBL" id="CP035033">
    <property type="protein sequence ID" value="QAB14199.1"/>
    <property type="molecule type" value="Genomic_DNA"/>
</dbReference>
<keyword evidence="2" id="KW-1003">Cell membrane</keyword>
<dbReference type="GO" id="GO:0005886">
    <property type="term" value="C:plasma membrane"/>
    <property type="evidence" value="ECO:0007669"/>
    <property type="project" value="UniProtKB-SubCell"/>
</dbReference>
<evidence type="ECO:0000256" key="4">
    <source>
        <dbReference type="ARBA" id="ARBA00022989"/>
    </source>
</evidence>
<feature type="transmembrane region" description="Helical" evidence="6">
    <location>
        <begin position="288"/>
        <end position="311"/>
    </location>
</feature>
<keyword evidence="9" id="KW-1185">Reference proteome</keyword>
<feature type="transmembrane region" description="Helical" evidence="6">
    <location>
        <begin position="735"/>
        <end position="756"/>
    </location>
</feature>
<feature type="transmembrane region" description="Helical" evidence="6">
    <location>
        <begin position="762"/>
        <end position="779"/>
    </location>
</feature>
<name>A0A451G418_9GAMM</name>
<dbReference type="InterPro" id="IPR004869">
    <property type="entry name" value="MMPL_dom"/>
</dbReference>
<accession>A0A451G418</accession>
<keyword evidence="3 6" id="KW-0812">Transmembrane</keyword>
<dbReference type="KEGG" id="htr:EPV75_00175"/>
<dbReference type="PANTHER" id="PTHR33406:SF13">
    <property type="entry name" value="MEMBRANE PROTEIN YDFJ"/>
    <property type="match status" value="1"/>
</dbReference>
<dbReference type="RefSeq" id="WP_128384058.1">
    <property type="nucleotide sequence ID" value="NZ_CP035033.1"/>
</dbReference>
<evidence type="ECO:0000256" key="1">
    <source>
        <dbReference type="ARBA" id="ARBA00004651"/>
    </source>
</evidence>
<protein>
    <recommendedName>
        <fullName evidence="7">Membrane transport protein MMPL domain-containing protein</fullName>
    </recommendedName>
</protein>
<dbReference type="Gene3D" id="1.20.1640.10">
    <property type="entry name" value="Multidrug efflux transporter AcrB transmembrane domain"/>
    <property type="match status" value="2"/>
</dbReference>
<evidence type="ECO:0000259" key="7">
    <source>
        <dbReference type="Pfam" id="PF03176"/>
    </source>
</evidence>
<feature type="transmembrane region" description="Helical" evidence="6">
    <location>
        <begin position="317"/>
        <end position="340"/>
    </location>
</feature>
<gene>
    <name evidence="8" type="ORF">EPV75_00175</name>
</gene>
<dbReference type="Pfam" id="PF03176">
    <property type="entry name" value="MMPL"/>
    <property type="match status" value="1"/>
</dbReference>
<keyword evidence="4 6" id="KW-1133">Transmembrane helix</keyword>
<feature type="transmembrane region" description="Helical" evidence="6">
    <location>
        <begin position="696"/>
        <end position="715"/>
    </location>
</feature>
<feature type="domain" description="Membrane transport protein MMPL" evidence="7">
    <location>
        <begin position="651"/>
        <end position="780"/>
    </location>
</feature>
<proteinExistence type="predicted"/>
<keyword evidence="5 6" id="KW-0472">Membrane</keyword>
<dbReference type="InterPro" id="IPR050545">
    <property type="entry name" value="Mycobact_MmpL"/>
</dbReference>
<feature type="transmembrane region" description="Helical" evidence="6">
    <location>
        <begin position="644"/>
        <end position="662"/>
    </location>
</feature>
<evidence type="ECO:0000256" key="2">
    <source>
        <dbReference type="ARBA" id="ARBA00022475"/>
    </source>
</evidence>
<evidence type="ECO:0000256" key="6">
    <source>
        <dbReference type="SAM" id="Phobius"/>
    </source>
</evidence>
<organism evidence="8 9">
    <name type="scientific">Hydrogenovibrio thermophilus</name>
    <dbReference type="NCBI Taxonomy" id="265883"/>
    <lineage>
        <taxon>Bacteria</taxon>
        <taxon>Pseudomonadati</taxon>
        <taxon>Pseudomonadota</taxon>
        <taxon>Gammaproteobacteria</taxon>
        <taxon>Thiotrichales</taxon>
        <taxon>Piscirickettsiaceae</taxon>
        <taxon>Hydrogenovibrio</taxon>
    </lineage>
</organism>
<reference evidence="8 9" key="1">
    <citation type="journal article" date="2018" name="Environ. Microbiol.">
        <title>Genomes of ubiquitous marine and hypersaline Hydrogenovibrio, Thiomicrorhabdus and Thiomicrospira spp. encode a diversity of mechanisms to sustain chemolithoautotrophy in heterogeneous environments.</title>
        <authorList>
            <person name="Scott K.M."/>
            <person name="Williams J."/>
            <person name="Porter C.M.B."/>
            <person name="Russel S."/>
            <person name="Harmer T.L."/>
            <person name="Paul J.H."/>
            <person name="Antonen K.M."/>
            <person name="Bridges M.K."/>
            <person name="Camper G.J."/>
            <person name="Campla C.K."/>
            <person name="Casella L.G."/>
            <person name="Chase E."/>
            <person name="Conrad J.W."/>
            <person name="Cruz M.C."/>
            <person name="Dunlap D.S."/>
            <person name="Duran L."/>
            <person name="Fahsbender E.M."/>
            <person name="Goldsmith D.B."/>
            <person name="Keeley R.F."/>
            <person name="Kondoff M.R."/>
            <person name="Kussy B.I."/>
            <person name="Lane M.K."/>
            <person name="Lawler S."/>
            <person name="Leigh B.A."/>
            <person name="Lewis C."/>
            <person name="Lostal L.M."/>
            <person name="Marking D."/>
            <person name="Mancera P.A."/>
            <person name="McClenthan E.C."/>
            <person name="McIntyre E.A."/>
            <person name="Mine J.A."/>
            <person name="Modi S."/>
            <person name="Moore B.D."/>
            <person name="Morgan W.A."/>
            <person name="Nelson K.M."/>
            <person name="Nguyen K.N."/>
            <person name="Ogburn N."/>
            <person name="Parrino D.G."/>
            <person name="Pedapudi A.D."/>
            <person name="Pelham R.P."/>
            <person name="Preece A.M."/>
            <person name="Rampersad E.A."/>
            <person name="Richardson J.C."/>
            <person name="Rodgers C.M."/>
            <person name="Schaffer B.L."/>
            <person name="Sheridan N.E."/>
            <person name="Solone M.R."/>
            <person name="Staley Z.R."/>
            <person name="Tabuchi M."/>
            <person name="Waide R.J."/>
            <person name="Wanjugi P.W."/>
            <person name="Young S."/>
            <person name="Clum A."/>
            <person name="Daum C."/>
            <person name="Huntemann M."/>
            <person name="Ivanova N."/>
            <person name="Kyrpides N."/>
            <person name="Mikhailova N."/>
            <person name="Palaniappan K."/>
            <person name="Pillay M."/>
            <person name="Reddy T.B.K."/>
            <person name="Shapiro N."/>
            <person name="Stamatis D."/>
            <person name="Varghese N."/>
            <person name="Woyke T."/>
            <person name="Boden R."/>
            <person name="Freyermuth S.K."/>
            <person name="Kerfeld C.A."/>
        </authorList>
    </citation>
    <scope>NUCLEOTIDE SEQUENCE [LARGE SCALE GENOMIC DNA]</scope>
    <source>
        <strain evidence="8 9">JR-2</strain>
    </source>
</reference>
<dbReference type="PANTHER" id="PTHR33406">
    <property type="entry name" value="MEMBRANE PROTEIN MJ1562-RELATED"/>
    <property type="match status" value="1"/>
</dbReference>
<evidence type="ECO:0000256" key="3">
    <source>
        <dbReference type="ARBA" id="ARBA00022692"/>
    </source>
</evidence>
<comment type="subcellular location">
    <subcellularLocation>
        <location evidence="1">Cell membrane</location>
        <topology evidence="1">Multi-pass membrane protein</topology>
    </subcellularLocation>
</comment>
<evidence type="ECO:0000256" key="5">
    <source>
        <dbReference type="ARBA" id="ARBA00023136"/>
    </source>
</evidence>
<dbReference type="Proteomes" id="UP000285478">
    <property type="component" value="Chromosome"/>
</dbReference>
<feature type="transmembrane region" description="Helical" evidence="6">
    <location>
        <begin position="379"/>
        <end position="405"/>
    </location>
</feature>
<feature type="transmembrane region" description="Helical" evidence="6">
    <location>
        <begin position="426"/>
        <end position="442"/>
    </location>
</feature>
<evidence type="ECO:0000313" key="9">
    <source>
        <dbReference type="Proteomes" id="UP000285478"/>
    </source>
</evidence>
<feature type="transmembrane region" description="Helical" evidence="6">
    <location>
        <begin position="669"/>
        <end position="690"/>
    </location>
</feature>
<sequence>MAQRSRYGVLLAVVLVFGALAAWSLPKLTLQNQLTAFFPPAETADQAVLFDSLKQSLNQDRSQQPLMVSVQLPLSESISSNDAAAISQTLALALRDQSWVAGVRNAPSSISAWNQVPLREYRYLLTDFDLGTLPSRLDDLWQAWQMGLVLDKATALSDPTQQWFGYLGQSRFQQAVPTLSGVWGEVKAPEVPSESTQSDAMQLLFLVTFKPAALASHLQAVEPVLRAALVKSGVPEMDRAGVKIAVSNVAWIAQQARHDIEQDVKWLSVIATLLVLGFLFWTFRRPLWVFLSFVPLAAGTLLGTLAVQTVFGSIEAMTLALGVVLIGVAVDYPIHALAALRQSPQQAWRNWPVIRLGALSSLVGLGSLMWLGIAGVQQMGLFAAVGLLTALGMTRLMLWVLSPVTSLPTAVKMDGRDQAVPTVRDGWKWMGLTALVLALLWWKPIVWQDDLASLSPVPPSLLQQDGDLRQAFRQPEASQFLLVPADSMQTLLQRQEALSAGLAQLKTDGIIQGWLGLSDWLPSLQCQAQRLSALPSADALNSALAKSDTPLQPKHFQSFAQSVQASSTLPPLDWPRFETLALDWQQALLPTLVTETANGVVGKILLQGVTRSASLADWSEAQDVLYFNQRSLVAESVAQLRWELAWGLFGLLWVFVLGLRLATASFAQAWRILLPVVFGLGLSLASLSVFGQAVTVFHLLAGFLVVAIGLDYSLFARQARQQAQASQEMPQRDDAMSSVTIALMTTILTFGCLLWTSIPILVAIGQTLVVGVIWVYLLARWQNRV</sequence>